<dbReference type="InterPro" id="IPR044855">
    <property type="entry name" value="CoA-Trfase_III_dom3_sf"/>
</dbReference>
<dbReference type="SUPFAM" id="SSF89796">
    <property type="entry name" value="CoA-transferase family III (CaiB/BaiF)"/>
    <property type="match status" value="1"/>
</dbReference>
<protein>
    <submittedName>
        <fullName evidence="2">CAIB/BAIF family protein</fullName>
    </submittedName>
</protein>
<reference evidence="2 3" key="1">
    <citation type="journal article" date="2012" name="BMC Genomics">
        <title>Comparative genomics of the classical Bordetella subspecies: the evolution and exchange of virulence-associated diversity amongst closely related pathogens.</title>
        <authorList>
            <person name="Park J."/>
            <person name="Zhang Y."/>
            <person name="Buboltz A.M."/>
            <person name="Zhang X."/>
            <person name="Schuster S.C."/>
            <person name="Ahuja U."/>
            <person name="Liu M."/>
            <person name="Miller J.F."/>
            <person name="Sebaihia M."/>
            <person name="Bentley S.D."/>
            <person name="Parkhill J."/>
            <person name="Harvill E.T."/>
        </authorList>
    </citation>
    <scope>NUCLEOTIDE SEQUENCE [LARGE SCALE GENOMIC DNA]</scope>
    <source>
        <strain evidence="2 3">253</strain>
    </source>
</reference>
<dbReference type="AlphaFoldDB" id="A0A0C6P7Z9"/>
<dbReference type="Gene3D" id="3.30.1540.10">
    <property type="entry name" value="formyl-coa transferase, domain 3"/>
    <property type="match status" value="1"/>
</dbReference>
<dbReference type="RefSeq" id="WP_003808014.1">
    <property type="nucleotide sequence ID" value="NC_019382.1"/>
</dbReference>
<accession>A0A0C6P7Z9</accession>
<dbReference type="EMBL" id="HE965806">
    <property type="protein sequence ID" value="CCJ54722.1"/>
    <property type="molecule type" value="Genomic_DNA"/>
</dbReference>
<dbReference type="KEGG" id="bbh:BN112_2805"/>
<keyword evidence="1" id="KW-0808">Transferase</keyword>
<dbReference type="OrthoDB" id="8523055at2"/>
<dbReference type="GO" id="GO:0008410">
    <property type="term" value="F:CoA-transferase activity"/>
    <property type="evidence" value="ECO:0007669"/>
    <property type="project" value="TreeGrafter"/>
</dbReference>
<sequence length="420" mass="45450">MFTHLVDFMSISSHRLLEGIRVLDMTVALAGPYASMLLGGLGAEVIRVEAPGGSDLGRSNPPFVGPGGVNFGQQGSDDVSLTLLNRARNKKSITLNVKDPEGRALFARLLRESDVFIENLSEGASERLGVDYARVREINDRIIYASIKAFGEPSKYQNLKGMDILVQALSGLMAVTGEASGPPMRCGVPVADLLAPLYMVNGILAALIYRGRTGKGQKIQVSMLDCLSSWVAEEHFDVLAQAGFRMRTGNNHERLVPFGTYECVDGHIAIAAVHPDWFASLLDAMGRADLQRDPRFADRGTRMRHAADLAALVSEWTRDKTVAFVEQALVQERGVPAARVRTPLEMLDDPDLHRSGAITDLQTPDGGTVRGMGLPIGFSECHAQFDVPAQALGQANASVYADILGLSDAEIRRLEEKGVI</sequence>
<dbReference type="HOGENOM" id="CLU_033975_0_0_4"/>
<dbReference type="InterPro" id="IPR023606">
    <property type="entry name" value="CoA-Trfase_III_dom_1_sf"/>
</dbReference>
<dbReference type="Proteomes" id="UP000007564">
    <property type="component" value="Chromosome"/>
</dbReference>
<dbReference type="InterPro" id="IPR050483">
    <property type="entry name" value="CoA-transferase_III_domain"/>
</dbReference>
<dbReference type="Pfam" id="PF02515">
    <property type="entry name" value="CoA_transf_3"/>
    <property type="match status" value="1"/>
</dbReference>
<gene>
    <name evidence="2" type="ORF">BN112_2805</name>
</gene>
<name>A0A0C6P7Z9_BORBO</name>
<dbReference type="GeneID" id="93202378"/>
<evidence type="ECO:0000313" key="3">
    <source>
        <dbReference type="Proteomes" id="UP000007564"/>
    </source>
</evidence>
<dbReference type="InterPro" id="IPR003673">
    <property type="entry name" value="CoA-Trfase_fam_III"/>
</dbReference>
<proteinExistence type="predicted"/>
<evidence type="ECO:0000256" key="1">
    <source>
        <dbReference type="ARBA" id="ARBA00022679"/>
    </source>
</evidence>
<evidence type="ECO:0000313" key="2">
    <source>
        <dbReference type="EMBL" id="CCJ54722.1"/>
    </source>
</evidence>
<dbReference type="PANTHER" id="PTHR48207:SF3">
    <property type="entry name" value="SUCCINATE--HYDROXYMETHYLGLUTARATE COA-TRANSFERASE"/>
    <property type="match status" value="1"/>
</dbReference>
<dbReference type="Gene3D" id="3.40.50.10540">
    <property type="entry name" value="Crotonobetainyl-coa:carnitine coa-transferase, domain 1"/>
    <property type="match status" value="1"/>
</dbReference>
<dbReference type="PANTHER" id="PTHR48207">
    <property type="entry name" value="SUCCINATE--HYDROXYMETHYLGLUTARATE COA-TRANSFERASE"/>
    <property type="match status" value="1"/>
</dbReference>
<organism evidence="2 3">
    <name type="scientific">Bordetella bronchiseptica 253</name>
    <dbReference type="NCBI Taxonomy" id="568707"/>
    <lineage>
        <taxon>Bacteria</taxon>
        <taxon>Pseudomonadati</taxon>
        <taxon>Pseudomonadota</taxon>
        <taxon>Betaproteobacteria</taxon>
        <taxon>Burkholderiales</taxon>
        <taxon>Alcaligenaceae</taxon>
        <taxon>Bordetella</taxon>
    </lineage>
</organism>